<name>A0A0F9K4C9_9ZZZZ</name>
<dbReference type="AlphaFoldDB" id="A0A0F9K4C9"/>
<gene>
    <name evidence="1" type="ORF">LCGC14_1680830</name>
</gene>
<dbReference type="Pfam" id="PF06853">
    <property type="entry name" value="DUF1249"/>
    <property type="match status" value="1"/>
</dbReference>
<dbReference type="EMBL" id="LAZR01014564">
    <property type="protein sequence ID" value="KKM16933.1"/>
    <property type="molecule type" value="Genomic_DNA"/>
</dbReference>
<evidence type="ECO:0000313" key="1">
    <source>
        <dbReference type="EMBL" id="KKM16933.1"/>
    </source>
</evidence>
<proteinExistence type="predicted"/>
<protein>
    <recommendedName>
        <fullName evidence="2">DUF1249 domain-containing protein</fullName>
    </recommendedName>
</protein>
<dbReference type="InterPro" id="IPR009659">
    <property type="entry name" value="DUF1249"/>
</dbReference>
<sequence length="138" mass="15983">MADCDANYVRLMKLFPDMMQCDERKIGFCHDGDHVLSLTVLEQTRYTTLVKFGLEAVVAGTSSWLRLPVLILRLYHDAQVAEVVSCDGVRHIQPRYEYPNKDMHHQDEKAQWNLFLAEWLAHCLEQGYDAELLFEAVP</sequence>
<reference evidence="1" key="1">
    <citation type="journal article" date="2015" name="Nature">
        <title>Complex archaea that bridge the gap between prokaryotes and eukaryotes.</title>
        <authorList>
            <person name="Spang A."/>
            <person name="Saw J.H."/>
            <person name="Jorgensen S.L."/>
            <person name="Zaremba-Niedzwiedzka K."/>
            <person name="Martijn J."/>
            <person name="Lind A.E."/>
            <person name="van Eijk R."/>
            <person name="Schleper C."/>
            <person name="Guy L."/>
            <person name="Ettema T.J."/>
        </authorList>
    </citation>
    <scope>NUCLEOTIDE SEQUENCE</scope>
</reference>
<organism evidence="1">
    <name type="scientific">marine sediment metagenome</name>
    <dbReference type="NCBI Taxonomy" id="412755"/>
    <lineage>
        <taxon>unclassified sequences</taxon>
        <taxon>metagenomes</taxon>
        <taxon>ecological metagenomes</taxon>
    </lineage>
</organism>
<dbReference type="PANTHER" id="PTHR38774:SF1">
    <property type="entry name" value="CYTOPLASMIC PROTEIN"/>
    <property type="match status" value="1"/>
</dbReference>
<accession>A0A0F9K4C9</accession>
<comment type="caution">
    <text evidence="1">The sequence shown here is derived from an EMBL/GenBank/DDBJ whole genome shotgun (WGS) entry which is preliminary data.</text>
</comment>
<dbReference type="PANTHER" id="PTHR38774">
    <property type="entry name" value="CYTOPLASMIC PROTEIN-RELATED"/>
    <property type="match status" value="1"/>
</dbReference>
<evidence type="ECO:0008006" key="2">
    <source>
        <dbReference type="Google" id="ProtNLM"/>
    </source>
</evidence>